<dbReference type="SUPFAM" id="SSF81338">
    <property type="entry name" value="Aquaporin-like"/>
    <property type="match status" value="1"/>
</dbReference>
<name>A0A4U0XB17_9PEZI</name>
<evidence type="ECO:0008006" key="14">
    <source>
        <dbReference type="Google" id="ProtNLM"/>
    </source>
</evidence>
<dbReference type="Pfam" id="PF00230">
    <property type="entry name" value="MIP"/>
    <property type="match status" value="1"/>
</dbReference>
<protein>
    <recommendedName>
        <fullName evidence="14">Aquaporin</fullName>
    </recommendedName>
</protein>
<evidence type="ECO:0000313" key="13">
    <source>
        <dbReference type="Proteomes" id="UP000309340"/>
    </source>
</evidence>
<evidence type="ECO:0000256" key="6">
    <source>
        <dbReference type="ARBA" id="ARBA00022989"/>
    </source>
</evidence>
<evidence type="ECO:0000256" key="10">
    <source>
        <dbReference type="SAM" id="MobiDB-lite"/>
    </source>
</evidence>
<dbReference type="PANTHER" id="PTHR19139">
    <property type="entry name" value="AQUAPORIN TRANSPORTER"/>
    <property type="match status" value="1"/>
</dbReference>
<dbReference type="EMBL" id="NAJQ01000287">
    <property type="protein sequence ID" value="TKA72926.1"/>
    <property type="molecule type" value="Genomic_DNA"/>
</dbReference>
<comment type="catalytic activity">
    <reaction evidence="8">
        <text>H2O(in) = H2O(out)</text>
        <dbReference type="Rhea" id="RHEA:29667"/>
        <dbReference type="ChEBI" id="CHEBI:15377"/>
    </reaction>
</comment>
<evidence type="ECO:0000256" key="8">
    <source>
        <dbReference type="ARBA" id="ARBA00034651"/>
    </source>
</evidence>
<dbReference type="InterPro" id="IPR023271">
    <property type="entry name" value="Aquaporin-like"/>
</dbReference>
<evidence type="ECO:0000256" key="11">
    <source>
        <dbReference type="SAM" id="Phobius"/>
    </source>
</evidence>
<dbReference type="STRING" id="329884.A0A4U0XB17"/>
<comment type="subcellular location">
    <subcellularLocation>
        <location evidence="1">Membrane</location>
        <topology evidence="1">Multi-pass membrane protein</topology>
    </subcellularLocation>
</comment>
<evidence type="ECO:0000256" key="2">
    <source>
        <dbReference type="ARBA" id="ARBA00006175"/>
    </source>
</evidence>
<dbReference type="OrthoDB" id="3222at2759"/>
<evidence type="ECO:0000256" key="7">
    <source>
        <dbReference type="ARBA" id="ARBA00023136"/>
    </source>
</evidence>
<evidence type="ECO:0000313" key="12">
    <source>
        <dbReference type="EMBL" id="TKA72926.1"/>
    </source>
</evidence>
<feature type="transmembrane region" description="Helical" evidence="11">
    <location>
        <begin position="24"/>
        <end position="43"/>
    </location>
</feature>
<evidence type="ECO:0000256" key="4">
    <source>
        <dbReference type="ARBA" id="ARBA00022692"/>
    </source>
</evidence>
<evidence type="ECO:0000256" key="5">
    <source>
        <dbReference type="ARBA" id="ARBA00022737"/>
    </source>
</evidence>
<feature type="transmembrane region" description="Helical" evidence="11">
    <location>
        <begin position="114"/>
        <end position="131"/>
    </location>
</feature>
<keyword evidence="6 11" id="KW-1133">Transmembrane helix</keyword>
<comment type="similarity">
    <text evidence="2 9">Belongs to the MIP/aquaporin (TC 1.A.8) family.</text>
</comment>
<feature type="transmembrane region" description="Helical" evidence="11">
    <location>
        <begin position="89"/>
        <end position="107"/>
    </location>
</feature>
<dbReference type="GO" id="GO:0015250">
    <property type="term" value="F:water channel activity"/>
    <property type="evidence" value="ECO:0007669"/>
    <property type="project" value="TreeGrafter"/>
</dbReference>
<sequence>MEESQHRPPRLPFADRLNDTARNHFVACCGEFIGTFFFLLLALSGTQVANTAPNPDNANELNRLTYIALAFGMSLAVNAWVWFRVSGGLFNPAVTLGLYLAGAVPLARSILITLSQLLAGILASLVVLAIFPGPLAVTTTLSPSTSLTQGFLIELLLTFELLTAILMLAGEKHAATPLAPIGIGLSLFIAELSGVSFTGGSLNPARSFGPAVVLGEFGREHWIYWAGPAAGAVAAAGLYRFLKVLDYERANPGQDGAKPGVMPGDGGGGEGRIRLVDEGE</sequence>
<gene>
    <name evidence="12" type="ORF">B0A55_06858</name>
</gene>
<feature type="transmembrane region" description="Helical" evidence="11">
    <location>
        <begin position="151"/>
        <end position="169"/>
    </location>
</feature>
<keyword evidence="4 9" id="KW-0812">Transmembrane</keyword>
<dbReference type="FunFam" id="1.20.1080.10:FF:000014">
    <property type="entry name" value="Aquaporin 1"/>
    <property type="match status" value="1"/>
</dbReference>
<feature type="region of interest" description="Disordered" evidence="10">
    <location>
        <begin position="254"/>
        <end position="280"/>
    </location>
</feature>
<evidence type="ECO:0000256" key="9">
    <source>
        <dbReference type="RuleBase" id="RU000477"/>
    </source>
</evidence>
<dbReference type="PANTHER" id="PTHR19139:SF199">
    <property type="entry name" value="MIP17260P"/>
    <property type="match status" value="1"/>
</dbReference>
<organism evidence="12 13">
    <name type="scientific">Friedmanniomyces simplex</name>
    <dbReference type="NCBI Taxonomy" id="329884"/>
    <lineage>
        <taxon>Eukaryota</taxon>
        <taxon>Fungi</taxon>
        <taxon>Dikarya</taxon>
        <taxon>Ascomycota</taxon>
        <taxon>Pezizomycotina</taxon>
        <taxon>Dothideomycetes</taxon>
        <taxon>Dothideomycetidae</taxon>
        <taxon>Mycosphaerellales</taxon>
        <taxon>Teratosphaeriaceae</taxon>
        <taxon>Friedmanniomyces</taxon>
    </lineage>
</organism>
<dbReference type="PRINTS" id="PR00783">
    <property type="entry name" value="MINTRINSICP"/>
</dbReference>
<reference evidence="12 13" key="1">
    <citation type="submission" date="2017-03" db="EMBL/GenBank/DDBJ databases">
        <title>Genomes of endolithic fungi from Antarctica.</title>
        <authorList>
            <person name="Coleine C."/>
            <person name="Masonjones S."/>
            <person name="Stajich J.E."/>
        </authorList>
    </citation>
    <scope>NUCLEOTIDE SEQUENCE [LARGE SCALE GENOMIC DNA]</scope>
    <source>
        <strain evidence="12 13">CCFEE 5184</strain>
    </source>
</reference>
<dbReference type="Proteomes" id="UP000309340">
    <property type="component" value="Unassembled WGS sequence"/>
</dbReference>
<dbReference type="AlphaFoldDB" id="A0A4U0XB17"/>
<evidence type="ECO:0000256" key="1">
    <source>
        <dbReference type="ARBA" id="ARBA00004141"/>
    </source>
</evidence>
<accession>A0A4U0XB17</accession>
<keyword evidence="7 11" id="KW-0472">Membrane</keyword>
<dbReference type="Gene3D" id="1.20.1080.10">
    <property type="entry name" value="Glycerol uptake facilitator protein"/>
    <property type="match status" value="1"/>
</dbReference>
<evidence type="ECO:0000256" key="3">
    <source>
        <dbReference type="ARBA" id="ARBA00022448"/>
    </source>
</evidence>
<dbReference type="GO" id="GO:0005886">
    <property type="term" value="C:plasma membrane"/>
    <property type="evidence" value="ECO:0007669"/>
    <property type="project" value="TreeGrafter"/>
</dbReference>
<keyword evidence="13" id="KW-1185">Reference proteome</keyword>
<feature type="compositionally biased region" description="Basic and acidic residues" evidence="10">
    <location>
        <begin position="271"/>
        <end position="280"/>
    </location>
</feature>
<dbReference type="InterPro" id="IPR034294">
    <property type="entry name" value="Aquaporin_transptr"/>
</dbReference>
<comment type="caution">
    <text evidence="12">The sequence shown here is derived from an EMBL/GenBank/DDBJ whole genome shotgun (WGS) entry which is preliminary data.</text>
</comment>
<keyword evidence="3 9" id="KW-0813">Transport</keyword>
<feature type="transmembrane region" description="Helical" evidence="11">
    <location>
        <begin position="222"/>
        <end position="242"/>
    </location>
</feature>
<proteinExistence type="inferred from homology"/>
<keyword evidence="5" id="KW-0677">Repeat</keyword>
<feature type="transmembrane region" description="Helical" evidence="11">
    <location>
        <begin position="181"/>
        <end position="202"/>
    </location>
</feature>
<dbReference type="InterPro" id="IPR000425">
    <property type="entry name" value="MIP"/>
</dbReference>